<sequence length="138" mass="14396">MTTTAVLQLVLVAAAAVLLVVGLRAVRRASATRARVARARTASGEVVAVDAAEGRVVPTVRYHVGGERLEGPPRLPPPGSRYLVGQPVDVRYDPQEPAWMTIEAVQGDARVPRPRAAVAEVAAAVVLLVVAAVLAVLP</sequence>
<evidence type="ECO:0000313" key="4">
    <source>
        <dbReference type="Proteomes" id="UP000199012"/>
    </source>
</evidence>
<feature type="transmembrane region" description="Helical" evidence="1">
    <location>
        <begin position="6"/>
        <end position="26"/>
    </location>
</feature>
<dbReference type="Pfam" id="PF12158">
    <property type="entry name" value="DUF3592"/>
    <property type="match status" value="1"/>
</dbReference>
<evidence type="ECO:0000259" key="2">
    <source>
        <dbReference type="Pfam" id="PF12158"/>
    </source>
</evidence>
<proteinExistence type="predicted"/>
<gene>
    <name evidence="3" type="ORF">SAMN05421867_11049</name>
</gene>
<dbReference type="Proteomes" id="UP000199012">
    <property type="component" value="Unassembled WGS sequence"/>
</dbReference>
<keyword evidence="4" id="KW-1185">Reference proteome</keyword>
<keyword evidence="1" id="KW-1133">Transmembrane helix</keyword>
<dbReference type="RefSeq" id="WP_175499524.1">
    <property type="nucleotide sequence ID" value="NZ_BONM01000011.1"/>
</dbReference>
<organism evidence="3 4">
    <name type="scientific">Cellulomonas marina</name>
    <dbReference type="NCBI Taxonomy" id="988821"/>
    <lineage>
        <taxon>Bacteria</taxon>
        <taxon>Bacillati</taxon>
        <taxon>Actinomycetota</taxon>
        <taxon>Actinomycetes</taxon>
        <taxon>Micrococcales</taxon>
        <taxon>Cellulomonadaceae</taxon>
        <taxon>Cellulomonas</taxon>
    </lineage>
</organism>
<keyword evidence="1" id="KW-0812">Transmembrane</keyword>
<evidence type="ECO:0000256" key="1">
    <source>
        <dbReference type="SAM" id="Phobius"/>
    </source>
</evidence>
<feature type="domain" description="DUF3592" evidence="2">
    <location>
        <begin position="44"/>
        <end position="98"/>
    </location>
</feature>
<dbReference type="AlphaFoldDB" id="A0A1I0Z8E0"/>
<dbReference type="InterPro" id="IPR021994">
    <property type="entry name" value="DUF3592"/>
</dbReference>
<accession>A0A1I0Z8E0</accession>
<evidence type="ECO:0000313" key="3">
    <source>
        <dbReference type="EMBL" id="SFB22019.1"/>
    </source>
</evidence>
<feature type="transmembrane region" description="Helical" evidence="1">
    <location>
        <begin position="117"/>
        <end position="137"/>
    </location>
</feature>
<name>A0A1I0Z8E0_9CELL</name>
<dbReference type="EMBL" id="FOKA01000010">
    <property type="protein sequence ID" value="SFB22019.1"/>
    <property type="molecule type" value="Genomic_DNA"/>
</dbReference>
<protein>
    <recommendedName>
        <fullName evidence="2">DUF3592 domain-containing protein</fullName>
    </recommendedName>
</protein>
<reference evidence="4" key="1">
    <citation type="submission" date="2016-10" db="EMBL/GenBank/DDBJ databases">
        <authorList>
            <person name="Varghese N."/>
            <person name="Submissions S."/>
        </authorList>
    </citation>
    <scope>NUCLEOTIDE SEQUENCE [LARGE SCALE GENOMIC DNA]</scope>
    <source>
        <strain evidence="4">CGMCC 4.6945</strain>
    </source>
</reference>
<keyword evidence="1" id="KW-0472">Membrane</keyword>